<reference evidence="1 2" key="1">
    <citation type="journal article" date="2019" name="Nat. Ecol. Evol.">
        <title>Megaphylogeny resolves global patterns of mushroom evolution.</title>
        <authorList>
            <person name="Varga T."/>
            <person name="Krizsan K."/>
            <person name="Foldi C."/>
            <person name="Dima B."/>
            <person name="Sanchez-Garcia M."/>
            <person name="Sanchez-Ramirez S."/>
            <person name="Szollosi G.J."/>
            <person name="Szarkandi J.G."/>
            <person name="Papp V."/>
            <person name="Albert L."/>
            <person name="Andreopoulos W."/>
            <person name="Angelini C."/>
            <person name="Antonin V."/>
            <person name="Barry K.W."/>
            <person name="Bougher N.L."/>
            <person name="Buchanan P."/>
            <person name="Buyck B."/>
            <person name="Bense V."/>
            <person name="Catcheside P."/>
            <person name="Chovatia M."/>
            <person name="Cooper J."/>
            <person name="Damon W."/>
            <person name="Desjardin D."/>
            <person name="Finy P."/>
            <person name="Geml J."/>
            <person name="Haridas S."/>
            <person name="Hughes K."/>
            <person name="Justo A."/>
            <person name="Karasinski D."/>
            <person name="Kautmanova I."/>
            <person name="Kiss B."/>
            <person name="Kocsube S."/>
            <person name="Kotiranta H."/>
            <person name="LaButti K.M."/>
            <person name="Lechner B.E."/>
            <person name="Liimatainen K."/>
            <person name="Lipzen A."/>
            <person name="Lukacs Z."/>
            <person name="Mihaltcheva S."/>
            <person name="Morgado L.N."/>
            <person name="Niskanen T."/>
            <person name="Noordeloos M.E."/>
            <person name="Ohm R.A."/>
            <person name="Ortiz-Santana B."/>
            <person name="Ovrebo C."/>
            <person name="Racz N."/>
            <person name="Riley R."/>
            <person name="Savchenko A."/>
            <person name="Shiryaev A."/>
            <person name="Soop K."/>
            <person name="Spirin V."/>
            <person name="Szebenyi C."/>
            <person name="Tomsovsky M."/>
            <person name="Tulloss R.E."/>
            <person name="Uehling J."/>
            <person name="Grigoriev I.V."/>
            <person name="Vagvolgyi C."/>
            <person name="Papp T."/>
            <person name="Martin F.M."/>
            <person name="Miettinen O."/>
            <person name="Hibbett D.S."/>
            <person name="Nagy L.G."/>
        </authorList>
    </citation>
    <scope>NUCLEOTIDE SEQUENCE [LARGE SCALE GENOMIC DNA]</scope>
    <source>
        <strain evidence="1 2">FP101781</strain>
    </source>
</reference>
<gene>
    <name evidence="1" type="ORF">FA13DRAFT_1781751</name>
</gene>
<protein>
    <submittedName>
        <fullName evidence="1">Uncharacterized protein</fullName>
    </submittedName>
</protein>
<evidence type="ECO:0000313" key="2">
    <source>
        <dbReference type="Proteomes" id="UP000298030"/>
    </source>
</evidence>
<proteinExistence type="predicted"/>
<name>A0A4Y7S9F1_COPMI</name>
<evidence type="ECO:0000313" key="1">
    <source>
        <dbReference type="EMBL" id="TEB18074.1"/>
    </source>
</evidence>
<comment type="caution">
    <text evidence="1">The sequence shown here is derived from an EMBL/GenBank/DDBJ whole genome shotgun (WGS) entry which is preliminary data.</text>
</comment>
<dbReference type="EMBL" id="QPFP01000290">
    <property type="protein sequence ID" value="TEB18074.1"/>
    <property type="molecule type" value="Genomic_DNA"/>
</dbReference>
<organism evidence="1 2">
    <name type="scientific">Coprinellus micaceus</name>
    <name type="common">Glistening ink-cap mushroom</name>
    <name type="synonym">Coprinus micaceus</name>
    <dbReference type="NCBI Taxonomy" id="71717"/>
    <lineage>
        <taxon>Eukaryota</taxon>
        <taxon>Fungi</taxon>
        <taxon>Dikarya</taxon>
        <taxon>Basidiomycota</taxon>
        <taxon>Agaricomycotina</taxon>
        <taxon>Agaricomycetes</taxon>
        <taxon>Agaricomycetidae</taxon>
        <taxon>Agaricales</taxon>
        <taxon>Agaricineae</taxon>
        <taxon>Psathyrellaceae</taxon>
        <taxon>Coprinellus</taxon>
    </lineage>
</organism>
<keyword evidence="2" id="KW-1185">Reference proteome</keyword>
<dbReference type="AlphaFoldDB" id="A0A4Y7S9F1"/>
<dbReference type="Proteomes" id="UP000298030">
    <property type="component" value="Unassembled WGS sequence"/>
</dbReference>
<accession>A0A4Y7S9F1</accession>
<sequence>MTVFPLSSRTAISGAGTFSLRRTTVEPGETKISKAFQISTAATWPPWQLNLWSFRTLLYSPPSQFGRTIVTGVMAQAPSVPLCCGVSCTSQKPLNPPISRFSGSLVLSIRSISQRPKGKEVPTRSRQSALWIAGGIVVHGVGHRYSSWRTAKSYYEQSSRFSQRKILCM</sequence>